<proteinExistence type="predicted"/>
<reference evidence="2 3" key="1">
    <citation type="submission" date="2021-04" db="EMBL/GenBank/DDBJ databases">
        <authorList>
            <person name="Rodrigo-Torres L."/>
            <person name="Arahal R. D."/>
            <person name="Lucena T."/>
        </authorList>
    </citation>
    <scope>NUCLEOTIDE SEQUENCE [LARGE SCALE GENOMIC DNA]</scope>
    <source>
        <strain evidence="2 3">CECT 9623</strain>
    </source>
</reference>
<gene>
    <name evidence="2" type="ORF">DYBT9623_00335</name>
</gene>
<evidence type="ECO:0000313" key="3">
    <source>
        <dbReference type="Proteomes" id="UP000679725"/>
    </source>
</evidence>
<dbReference type="RefSeq" id="WP_215231775.1">
    <property type="nucleotide sequence ID" value="NZ_CAJRAU010000001.1"/>
</dbReference>
<keyword evidence="1" id="KW-0732">Signal</keyword>
<evidence type="ECO:0000313" key="2">
    <source>
        <dbReference type="EMBL" id="CAG5067614.1"/>
    </source>
</evidence>
<dbReference type="PROSITE" id="PS51257">
    <property type="entry name" value="PROKAR_LIPOPROTEIN"/>
    <property type="match status" value="1"/>
</dbReference>
<dbReference type="EMBL" id="CAJRAU010000001">
    <property type="protein sequence ID" value="CAG5067614.1"/>
    <property type="molecule type" value="Genomic_DNA"/>
</dbReference>
<feature type="signal peptide" evidence="1">
    <location>
        <begin position="1"/>
        <end position="24"/>
    </location>
</feature>
<accession>A0ABM8UJP5</accession>
<protein>
    <recommendedName>
        <fullName evidence="4">Lipocalin-like domain-containing protein</fullName>
    </recommendedName>
</protein>
<name>A0ABM8UJP5_9BACT</name>
<comment type="caution">
    <text evidence="2">The sequence shown here is derived from an EMBL/GenBank/DDBJ whole genome shotgun (WGS) entry which is preliminary data.</text>
</comment>
<keyword evidence="3" id="KW-1185">Reference proteome</keyword>
<evidence type="ECO:0008006" key="4">
    <source>
        <dbReference type="Google" id="ProtNLM"/>
    </source>
</evidence>
<organism evidence="2 3">
    <name type="scientific">Dyadobacter linearis</name>
    <dbReference type="NCBI Taxonomy" id="2823330"/>
    <lineage>
        <taxon>Bacteria</taxon>
        <taxon>Pseudomonadati</taxon>
        <taxon>Bacteroidota</taxon>
        <taxon>Cytophagia</taxon>
        <taxon>Cytophagales</taxon>
        <taxon>Spirosomataceae</taxon>
        <taxon>Dyadobacter</taxon>
    </lineage>
</organism>
<dbReference type="Proteomes" id="UP000679725">
    <property type="component" value="Unassembled WGS sequence"/>
</dbReference>
<sequence length="141" mass="15431">MKNLSNLKSLAVLLLLGISIVSCKKDKVEPAPDLATRLSGIYVFSELAFDGKVIPADKSNLKGDIRITKKTETTVDAELDIQTRDDEEFMVYDVSDIKLVENGSTVELVYEGETVAKIIGKKLMVNATDDTGTDFTLTATR</sequence>
<feature type="chain" id="PRO_5045984057" description="Lipocalin-like domain-containing protein" evidence="1">
    <location>
        <begin position="25"/>
        <end position="141"/>
    </location>
</feature>
<evidence type="ECO:0000256" key="1">
    <source>
        <dbReference type="SAM" id="SignalP"/>
    </source>
</evidence>